<evidence type="ECO:0000256" key="1">
    <source>
        <dbReference type="ARBA" id="ARBA00004496"/>
    </source>
</evidence>
<evidence type="ECO:0000256" key="5">
    <source>
        <dbReference type="ARBA" id="ARBA00022777"/>
    </source>
</evidence>
<dbReference type="PANTHER" id="PTHR21064">
    <property type="entry name" value="AMINOGLYCOSIDE PHOSPHOTRANSFERASE DOMAIN-CONTAINING PROTEIN-RELATED"/>
    <property type="match status" value="1"/>
</dbReference>
<evidence type="ECO:0000313" key="12">
    <source>
        <dbReference type="Proteomes" id="UP000887013"/>
    </source>
</evidence>
<reference evidence="11" key="1">
    <citation type="submission" date="2020-08" db="EMBL/GenBank/DDBJ databases">
        <title>Multicomponent nature underlies the extraordinary mechanical properties of spider dragline silk.</title>
        <authorList>
            <person name="Kono N."/>
            <person name="Nakamura H."/>
            <person name="Mori M."/>
            <person name="Yoshida Y."/>
            <person name="Ohtoshi R."/>
            <person name="Malay A.D."/>
            <person name="Moran D.A.P."/>
            <person name="Tomita M."/>
            <person name="Numata K."/>
            <person name="Arakawa K."/>
        </authorList>
    </citation>
    <scope>NUCLEOTIDE SEQUENCE</scope>
</reference>
<proteinExistence type="inferred from homology"/>
<evidence type="ECO:0000256" key="8">
    <source>
        <dbReference type="ARBA" id="ARBA00038873"/>
    </source>
</evidence>
<dbReference type="Proteomes" id="UP000887013">
    <property type="component" value="Unassembled WGS sequence"/>
</dbReference>
<comment type="catalytic activity">
    <reaction evidence="6">
        <text>(5R)-5-hydroxy-L-lysine + GTP = (5R)-5-phosphooxy-L-lysine + GDP + H(+)</text>
        <dbReference type="Rhea" id="RHEA:19049"/>
        <dbReference type="ChEBI" id="CHEBI:15378"/>
        <dbReference type="ChEBI" id="CHEBI:37565"/>
        <dbReference type="ChEBI" id="CHEBI:57882"/>
        <dbReference type="ChEBI" id="CHEBI:58189"/>
        <dbReference type="ChEBI" id="CHEBI:58357"/>
        <dbReference type="EC" id="2.7.1.81"/>
    </reaction>
</comment>
<dbReference type="Pfam" id="PF01636">
    <property type="entry name" value="APH"/>
    <property type="match status" value="1"/>
</dbReference>
<evidence type="ECO:0000313" key="11">
    <source>
        <dbReference type="EMBL" id="GFT60170.1"/>
    </source>
</evidence>
<dbReference type="OrthoDB" id="6415818at2759"/>
<dbReference type="SUPFAM" id="SSF56112">
    <property type="entry name" value="Protein kinase-like (PK-like)"/>
    <property type="match status" value="1"/>
</dbReference>
<evidence type="ECO:0000256" key="9">
    <source>
        <dbReference type="ARBA" id="ARBA00040505"/>
    </source>
</evidence>
<dbReference type="Gene3D" id="3.90.1200.10">
    <property type="match status" value="1"/>
</dbReference>
<comment type="function">
    <text evidence="7">Catalyzes the GTP-dependent phosphorylation of 5-hydroxy-L-lysine.</text>
</comment>
<name>A0A8X6TZM8_NEPPI</name>
<dbReference type="EC" id="2.7.1.81" evidence="8"/>
<dbReference type="EMBL" id="BMAW01018800">
    <property type="protein sequence ID" value="GFT60170.1"/>
    <property type="molecule type" value="Genomic_DNA"/>
</dbReference>
<comment type="subcellular location">
    <subcellularLocation>
        <location evidence="1">Cytoplasm</location>
    </subcellularLocation>
</comment>
<dbReference type="GO" id="GO:0005737">
    <property type="term" value="C:cytoplasm"/>
    <property type="evidence" value="ECO:0007669"/>
    <property type="project" value="UniProtKB-SubCell"/>
</dbReference>
<keyword evidence="3" id="KW-0963">Cytoplasm</keyword>
<evidence type="ECO:0000256" key="6">
    <source>
        <dbReference type="ARBA" id="ARBA00036820"/>
    </source>
</evidence>
<evidence type="ECO:0000256" key="3">
    <source>
        <dbReference type="ARBA" id="ARBA00022490"/>
    </source>
</evidence>
<keyword evidence="12" id="KW-1185">Reference proteome</keyword>
<evidence type="ECO:0000259" key="10">
    <source>
        <dbReference type="Pfam" id="PF01636"/>
    </source>
</evidence>
<organism evidence="11 12">
    <name type="scientific">Nephila pilipes</name>
    <name type="common">Giant wood spider</name>
    <name type="synonym">Nephila maculata</name>
    <dbReference type="NCBI Taxonomy" id="299642"/>
    <lineage>
        <taxon>Eukaryota</taxon>
        <taxon>Metazoa</taxon>
        <taxon>Ecdysozoa</taxon>
        <taxon>Arthropoda</taxon>
        <taxon>Chelicerata</taxon>
        <taxon>Arachnida</taxon>
        <taxon>Araneae</taxon>
        <taxon>Araneomorphae</taxon>
        <taxon>Entelegynae</taxon>
        <taxon>Araneoidea</taxon>
        <taxon>Nephilidae</taxon>
        <taxon>Nephila</taxon>
    </lineage>
</organism>
<keyword evidence="5 11" id="KW-0418">Kinase</keyword>
<comment type="similarity">
    <text evidence="2">Belongs to the aminoglycoside phosphotransferase family.</text>
</comment>
<comment type="caution">
    <text evidence="11">The sequence shown here is derived from an EMBL/GenBank/DDBJ whole genome shotgun (WGS) entry which is preliminary data.</text>
</comment>
<dbReference type="InterPro" id="IPR050249">
    <property type="entry name" value="Pseudomonas-type_ThrB"/>
</dbReference>
<evidence type="ECO:0000256" key="2">
    <source>
        <dbReference type="ARBA" id="ARBA00006219"/>
    </source>
</evidence>
<feature type="domain" description="Aminoglycoside phosphotransferase" evidence="10">
    <location>
        <begin position="75"/>
        <end position="290"/>
    </location>
</feature>
<keyword evidence="4" id="KW-0808">Transferase</keyword>
<dbReference type="InterPro" id="IPR011009">
    <property type="entry name" value="Kinase-like_dom_sf"/>
</dbReference>
<evidence type="ECO:0000256" key="7">
    <source>
        <dbReference type="ARBA" id="ARBA00037368"/>
    </source>
</evidence>
<dbReference type="InterPro" id="IPR002575">
    <property type="entry name" value="Aminoglycoside_PTrfase"/>
</dbReference>
<dbReference type="GO" id="GO:0047992">
    <property type="term" value="F:hydroxylysine kinase activity"/>
    <property type="evidence" value="ECO:0007669"/>
    <property type="project" value="UniProtKB-EC"/>
</dbReference>
<gene>
    <name evidence="11" type="primary">hykk</name>
    <name evidence="11" type="ORF">NPIL_84941</name>
</gene>
<dbReference type="PANTHER" id="PTHR21064:SF1">
    <property type="entry name" value="HYDROXYLYSINE KINASE"/>
    <property type="match status" value="1"/>
</dbReference>
<evidence type="ECO:0000256" key="4">
    <source>
        <dbReference type="ARBA" id="ARBA00022679"/>
    </source>
</evidence>
<protein>
    <recommendedName>
        <fullName evidence="9">Hydroxylysine kinase</fullName>
        <ecNumber evidence="8">2.7.1.81</ecNumber>
    </recommendedName>
</protein>
<dbReference type="AlphaFoldDB" id="A0A8X6TZM8"/>
<accession>A0A8X6TZM8</accession>
<sequence length="381" mass="43740">MDLDEILKPNVSEALAIDLVRIIYGLEVIDIKSMISFNDQNFQIQVSEKHQNPYINNIPEDGYTLKILNTIKSSLDGHIDSMHSALNHLSRKGLRVPVPVQNLEGNTWKLETVPLLNEDRKQCERSKCAIHLITFLPGIPLNTLEITHDVLFQWGSLLAEFHNATEDMICQILKNKPIFYNLEHVLDTKRYMTGLPDEHYKLVDDILNKYETEITKCSKELPKEFLHGDFNAYNILAREKSYKADKQIYSVDGILDFEDMHYGTYVWDIGFMLAHVLLECYGTNSLDAGGHALAGYLSRRNLTDIEMSFLKMCAECRIIQSLVLCAYSSRLDPSNSYVAKCSENDVKYKMLQQLSGISNEELLKKWRKIFSKCIQSENSDL</sequence>